<name>A0A2Z4Y3J9_SUMC1</name>
<dbReference type="Proteomes" id="UP000262583">
    <property type="component" value="Chromosome"/>
</dbReference>
<dbReference type="InterPro" id="IPR036390">
    <property type="entry name" value="WH_DNA-bd_sf"/>
</dbReference>
<evidence type="ECO:0000259" key="6">
    <source>
        <dbReference type="Pfam" id="PF17805"/>
    </source>
</evidence>
<dbReference type="Gene3D" id="1.10.10.10">
    <property type="entry name" value="Winged helix-like DNA-binding domain superfamily/Winged helix DNA-binding domain"/>
    <property type="match status" value="1"/>
</dbReference>
<evidence type="ECO:0000313" key="8">
    <source>
        <dbReference type="EMBL" id="AXA35771.1"/>
    </source>
</evidence>
<evidence type="ECO:0000256" key="1">
    <source>
        <dbReference type="ARBA" id="ARBA00023239"/>
    </source>
</evidence>
<protein>
    <recommendedName>
        <fullName evidence="4">siroheme decarboxylase</fullName>
        <ecNumber evidence="4">4.1.1.111</ecNumber>
    </recommendedName>
</protein>
<evidence type="ECO:0000256" key="4">
    <source>
        <dbReference type="ARBA" id="ARBA00023471"/>
    </source>
</evidence>
<dbReference type="InterPro" id="IPR036388">
    <property type="entry name" value="WH-like_DNA-bd_sf"/>
</dbReference>
<reference evidence="8 9" key="1">
    <citation type="submission" date="2018-05" db="EMBL/GenBank/DDBJ databases">
        <title>A metagenomic window into the 2 km-deep terrestrial subsurface aquifer revealed taxonomically and functionally diverse microbial community comprising novel uncultured bacterial lineages.</title>
        <authorList>
            <person name="Kadnikov V.V."/>
            <person name="Mardanov A.V."/>
            <person name="Beletsky A.V."/>
            <person name="Banks D."/>
            <person name="Pimenov N.V."/>
            <person name="Frank Y.A."/>
            <person name="Karnachuk O.V."/>
            <person name="Ravin N.V."/>
        </authorList>
    </citation>
    <scope>NUCLEOTIDE SEQUENCE [LARGE SCALE GENOMIC DNA]</scope>
    <source>
        <strain evidence="8">BY</strain>
    </source>
</reference>
<evidence type="ECO:0000313" key="9">
    <source>
        <dbReference type="Proteomes" id="UP000262583"/>
    </source>
</evidence>
<dbReference type="PANTHER" id="PTHR43413:SF1">
    <property type="entry name" value="SIROHEME DECARBOXYLASE NIRL SUBUNIT"/>
    <property type="match status" value="1"/>
</dbReference>
<proteinExistence type="inferred from homology"/>
<keyword evidence="1" id="KW-0456">Lyase</keyword>
<dbReference type="SMART" id="SM00344">
    <property type="entry name" value="HTH_ASNC"/>
    <property type="match status" value="1"/>
</dbReference>
<dbReference type="InterPro" id="IPR019888">
    <property type="entry name" value="Tscrpt_reg_AsnC-like"/>
</dbReference>
<sequence>MHPDDAVQLDELDRRILNIIQAGFPIHHSPYAEMARQIGDVSEQEVHRRVLDLIDRGVIRRLGAVFDTKRLGFMSTLIAMRVPEERIDEVGELVSSYIGVSHNYKREHTYNLWFTLAAPSRQELMATIEDIKRRTGIGDLLYLPTVRMHKIFVNFELPVGESPTATSASPQQTKSQEE</sequence>
<evidence type="ECO:0000256" key="3">
    <source>
        <dbReference type="ARBA" id="ARBA00023457"/>
    </source>
</evidence>
<feature type="domain" description="Siroheme decarboxylase NirL-like HTH" evidence="7">
    <location>
        <begin position="13"/>
        <end position="60"/>
    </location>
</feature>
<dbReference type="SUPFAM" id="SSF46785">
    <property type="entry name" value="Winged helix' DNA-binding domain"/>
    <property type="match status" value="1"/>
</dbReference>
<dbReference type="InterPro" id="IPR040523">
    <property type="entry name" value="AsnC_trans_reg2"/>
</dbReference>
<evidence type="ECO:0000256" key="2">
    <source>
        <dbReference type="ARBA" id="ARBA00023444"/>
    </source>
</evidence>
<dbReference type="Pfam" id="PF22451">
    <property type="entry name" value="NirdL-like_HTH"/>
    <property type="match status" value="1"/>
</dbReference>
<dbReference type="GO" id="GO:0016829">
    <property type="term" value="F:lyase activity"/>
    <property type="evidence" value="ECO:0007669"/>
    <property type="project" value="UniProtKB-KW"/>
</dbReference>
<dbReference type="EC" id="4.1.1.111" evidence="4"/>
<dbReference type="KEGG" id="schv:BRCON_0994"/>
<dbReference type="Gene3D" id="3.30.70.3460">
    <property type="match status" value="1"/>
</dbReference>
<dbReference type="InterPro" id="IPR050684">
    <property type="entry name" value="HTH-Siroheme_Decarb"/>
</dbReference>
<evidence type="ECO:0000259" key="7">
    <source>
        <dbReference type="Pfam" id="PF22451"/>
    </source>
</evidence>
<comment type="similarity">
    <text evidence="3">Belongs to the Ahb/Nir family.</text>
</comment>
<feature type="domain" description="Siroheme decarboxylase AsnC-like ligand binding" evidence="6">
    <location>
        <begin position="70"/>
        <end position="150"/>
    </location>
</feature>
<dbReference type="AlphaFoldDB" id="A0A2Z4Y3J9"/>
<dbReference type="PANTHER" id="PTHR43413">
    <property type="entry name" value="TRANSCRIPTIONAL REGULATOR, ASNC FAMILY"/>
    <property type="match status" value="1"/>
</dbReference>
<dbReference type="InterPro" id="IPR053953">
    <property type="entry name" value="NirdL-like_HTH"/>
</dbReference>
<comment type="pathway">
    <text evidence="2">Porphyrin-containing compound metabolism.</text>
</comment>
<dbReference type="EMBL" id="CP030759">
    <property type="protein sequence ID" value="AXA35771.1"/>
    <property type="molecule type" value="Genomic_DNA"/>
</dbReference>
<dbReference type="Pfam" id="PF17805">
    <property type="entry name" value="AsnC_trans_reg2"/>
    <property type="match status" value="1"/>
</dbReference>
<organism evidence="8 9">
    <name type="scientific">Sumerlaea chitinivorans</name>
    <dbReference type="NCBI Taxonomy" id="2250252"/>
    <lineage>
        <taxon>Bacteria</taxon>
        <taxon>Candidatus Sumerlaeota</taxon>
        <taxon>Candidatus Sumerlaeia</taxon>
        <taxon>Candidatus Sumerlaeales</taxon>
        <taxon>Candidatus Sumerlaeaceae</taxon>
        <taxon>Candidatus Sumerlaea</taxon>
    </lineage>
</organism>
<evidence type="ECO:0000256" key="5">
    <source>
        <dbReference type="ARBA" id="ARBA00048470"/>
    </source>
</evidence>
<accession>A0A2Z4Y3J9</accession>
<comment type="catalytic activity">
    <reaction evidence="5">
        <text>siroheme + 2 H(+) = 12,18-didecarboxysiroheme + 2 CO2</text>
        <dbReference type="Rhea" id="RHEA:19093"/>
        <dbReference type="ChEBI" id="CHEBI:15378"/>
        <dbReference type="ChEBI" id="CHEBI:16526"/>
        <dbReference type="ChEBI" id="CHEBI:60052"/>
        <dbReference type="ChEBI" id="CHEBI:140497"/>
        <dbReference type="EC" id="4.1.1.111"/>
    </reaction>
</comment>
<gene>
    <name evidence="8" type="ORF">BRCON_0994</name>
</gene>